<organism evidence="9 10">
    <name type="scientific">Portibacter lacus</name>
    <dbReference type="NCBI Taxonomy" id="1099794"/>
    <lineage>
        <taxon>Bacteria</taxon>
        <taxon>Pseudomonadati</taxon>
        <taxon>Bacteroidota</taxon>
        <taxon>Saprospiria</taxon>
        <taxon>Saprospirales</taxon>
        <taxon>Haliscomenobacteraceae</taxon>
        <taxon>Portibacter</taxon>
    </lineage>
</organism>
<reference evidence="9" key="1">
    <citation type="journal article" date="2014" name="Int. J. Syst. Evol. Microbiol.">
        <title>Complete genome sequence of Corynebacterium casei LMG S-19264T (=DSM 44701T), isolated from a smear-ripened cheese.</title>
        <authorList>
            <consortium name="US DOE Joint Genome Institute (JGI-PGF)"/>
            <person name="Walter F."/>
            <person name="Albersmeier A."/>
            <person name="Kalinowski J."/>
            <person name="Ruckert C."/>
        </authorList>
    </citation>
    <scope>NUCLEOTIDE SEQUENCE</scope>
    <source>
        <strain evidence="9">NBRC 108769</strain>
    </source>
</reference>
<keyword evidence="2 6" id="KW-0479">Metal-binding</keyword>
<dbReference type="InterPro" id="IPR029061">
    <property type="entry name" value="THDP-binding"/>
</dbReference>
<proteinExistence type="inferred from homology"/>
<gene>
    <name evidence="6 9" type="primary">menD</name>
    <name evidence="9" type="ORF">GCM10007940_27210</name>
</gene>
<dbReference type="GO" id="GO:0030145">
    <property type="term" value="F:manganese ion binding"/>
    <property type="evidence" value="ECO:0007669"/>
    <property type="project" value="UniProtKB-UniRule"/>
</dbReference>
<keyword evidence="5 6" id="KW-0464">Manganese</keyword>
<keyword evidence="4 6" id="KW-0786">Thiamine pyrophosphate</keyword>
<dbReference type="GO" id="GO:0009234">
    <property type="term" value="P:menaquinone biosynthetic process"/>
    <property type="evidence" value="ECO:0007669"/>
    <property type="project" value="UniProtKB-UniRule"/>
</dbReference>
<dbReference type="RefSeq" id="WP_235294465.1">
    <property type="nucleotide sequence ID" value="NZ_BSOH01000015.1"/>
</dbReference>
<evidence type="ECO:0000256" key="2">
    <source>
        <dbReference type="ARBA" id="ARBA00022723"/>
    </source>
</evidence>
<dbReference type="InterPro" id="IPR004433">
    <property type="entry name" value="MenaQ_synth_MenD"/>
</dbReference>
<comment type="caution">
    <text evidence="9">The sequence shown here is derived from an EMBL/GenBank/DDBJ whole genome shotgun (WGS) entry which is preliminary data.</text>
</comment>
<dbReference type="EMBL" id="BSOH01000015">
    <property type="protein sequence ID" value="GLR18106.1"/>
    <property type="molecule type" value="Genomic_DNA"/>
</dbReference>
<dbReference type="GO" id="GO:0000287">
    <property type="term" value="F:magnesium ion binding"/>
    <property type="evidence" value="ECO:0007669"/>
    <property type="project" value="UniProtKB-UniRule"/>
</dbReference>
<dbReference type="EC" id="2.2.1.9" evidence="6"/>
<comment type="similarity">
    <text evidence="6">Belongs to the TPP enzyme family. MenD subfamily.</text>
</comment>
<comment type="subunit">
    <text evidence="6">Homodimer.</text>
</comment>
<evidence type="ECO:0000256" key="1">
    <source>
        <dbReference type="ARBA" id="ARBA00022679"/>
    </source>
</evidence>
<accession>A0AA37SNS4</accession>
<dbReference type="CDD" id="cd07037">
    <property type="entry name" value="TPP_PYR_MenD"/>
    <property type="match status" value="1"/>
</dbReference>
<dbReference type="InterPro" id="IPR032264">
    <property type="entry name" value="MenD_middle"/>
</dbReference>
<feature type="domain" description="Menaquinone biosynthesis protein MenD middle" evidence="8">
    <location>
        <begin position="210"/>
        <end position="337"/>
    </location>
</feature>
<evidence type="ECO:0000259" key="7">
    <source>
        <dbReference type="Pfam" id="PF02776"/>
    </source>
</evidence>
<dbReference type="GO" id="GO:0030976">
    <property type="term" value="F:thiamine pyrophosphate binding"/>
    <property type="evidence" value="ECO:0007669"/>
    <property type="project" value="UniProtKB-UniRule"/>
</dbReference>
<evidence type="ECO:0000259" key="8">
    <source>
        <dbReference type="Pfam" id="PF16582"/>
    </source>
</evidence>
<keyword evidence="3 6" id="KW-0460">Magnesium</keyword>
<dbReference type="HAMAP" id="MF_01659">
    <property type="entry name" value="MenD"/>
    <property type="match status" value="1"/>
</dbReference>
<dbReference type="PANTHER" id="PTHR42916:SF1">
    <property type="entry name" value="PROTEIN PHYLLO, CHLOROPLASTIC"/>
    <property type="match status" value="1"/>
</dbReference>
<dbReference type="AlphaFoldDB" id="A0AA37SNS4"/>
<dbReference type="PANTHER" id="PTHR42916">
    <property type="entry name" value="2-SUCCINYL-5-ENOLPYRUVYL-6-HYDROXY-3-CYCLOHEXENE-1-CARBOXYLATE SYNTHASE"/>
    <property type="match status" value="1"/>
</dbReference>
<evidence type="ECO:0000256" key="4">
    <source>
        <dbReference type="ARBA" id="ARBA00023052"/>
    </source>
</evidence>
<comment type="function">
    <text evidence="6">Catalyzes the thiamine diphosphate-dependent decarboxylation of 2-oxoglutarate and the subsequent addition of the resulting succinic semialdehyde-thiamine pyrophosphate anion to isochorismate to yield 2-succinyl-5-enolpyruvyl-6-hydroxy-3-cyclohexene-1-carboxylate (SEPHCHC).</text>
</comment>
<dbReference type="InterPro" id="IPR012001">
    <property type="entry name" value="Thiamin_PyroP_enz_TPP-bd_dom"/>
</dbReference>
<dbReference type="Proteomes" id="UP001156666">
    <property type="component" value="Unassembled WGS sequence"/>
</dbReference>
<comment type="pathway">
    <text evidence="6">Quinol/quinone metabolism; 1,4-dihydroxy-2-naphthoate biosynthesis; 1,4-dihydroxy-2-naphthoate from chorismate: step 2/7.</text>
</comment>
<comment type="pathway">
    <text evidence="6">Quinol/quinone metabolism; menaquinone biosynthesis.</text>
</comment>
<keyword evidence="10" id="KW-1185">Reference proteome</keyword>
<comment type="cofactor">
    <cofactor evidence="6">
        <name>thiamine diphosphate</name>
        <dbReference type="ChEBI" id="CHEBI:58937"/>
    </cofactor>
    <text evidence="6">Binds 1 thiamine pyrophosphate per subunit.</text>
</comment>
<reference evidence="9" key="2">
    <citation type="submission" date="2023-01" db="EMBL/GenBank/DDBJ databases">
        <title>Draft genome sequence of Portibacter lacus strain NBRC 108769.</title>
        <authorList>
            <person name="Sun Q."/>
            <person name="Mori K."/>
        </authorList>
    </citation>
    <scope>NUCLEOTIDE SEQUENCE</scope>
    <source>
        <strain evidence="9">NBRC 108769</strain>
    </source>
</reference>
<dbReference type="Pfam" id="PF02776">
    <property type="entry name" value="TPP_enzyme_N"/>
    <property type="match status" value="1"/>
</dbReference>
<evidence type="ECO:0000256" key="3">
    <source>
        <dbReference type="ARBA" id="ARBA00022842"/>
    </source>
</evidence>
<protein>
    <recommendedName>
        <fullName evidence="6">2-succinyl-5-enolpyruvyl-6-hydroxy-3-cyclohexene-1-carboxylate synthase</fullName>
        <shortName evidence="6">SEPHCHC synthase</shortName>
        <ecNumber evidence="6">2.2.1.9</ecNumber>
    </recommendedName>
    <alternativeName>
        <fullName evidence="6">Menaquinone biosynthesis protein MenD</fullName>
    </alternativeName>
</protein>
<feature type="domain" description="Thiamine pyrophosphate enzyme N-terminal TPP-binding" evidence="7">
    <location>
        <begin position="9"/>
        <end position="120"/>
    </location>
</feature>
<evidence type="ECO:0000256" key="5">
    <source>
        <dbReference type="ARBA" id="ARBA00023211"/>
    </source>
</evidence>
<keyword evidence="6" id="KW-0474">Menaquinone biosynthesis</keyword>
<evidence type="ECO:0000256" key="6">
    <source>
        <dbReference type="HAMAP-Rule" id="MF_01659"/>
    </source>
</evidence>
<keyword evidence="1 6" id="KW-0808">Transferase</keyword>
<dbReference type="Pfam" id="PF16582">
    <property type="entry name" value="TPP_enzyme_M_2"/>
    <property type="match status" value="1"/>
</dbReference>
<dbReference type="NCBIfam" id="TIGR00173">
    <property type="entry name" value="menD"/>
    <property type="match status" value="1"/>
</dbReference>
<name>A0AA37SNS4_9BACT</name>
<dbReference type="SUPFAM" id="SSF52518">
    <property type="entry name" value="Thiamin diphosphate-binding fold (THDP-binding)"/>
    <property type="match status" value="2"/>
</dbReference>
<dbReference type="CDD" id="cd02009">
    <property type="entry name" value="TPP_SHCHC_synthase"/>
    <property type="match status" value="1"/>
</dbReference>
<sequence>MSTTKKSVQSLVKICELKDIKNIVLSPGSRNAPLAIEFDNNKNFHHFQITDERVAGFFALGLAQQSRIASVICCTSGTATLNYAPAIAEAYYQRIPMIILTADRPVQWIDQGAGQSLRQQNIYDNYVLKSFQLPQSIHTKEDQWYNDRIINEAINLAHSAVPGPVHINIPLEEPLYDREANDHLPKIITPVETRRTLTNSSLKELQAIWASHDKKMIICGMLPNNDVINKKINQLAEDPSVVVLSESHSNVNGDIIFQCIDRLIESFDEGKLDDFTPDLLLSFGHSIISKKVKALLHRMSIKSHWHVDSINDPNDTFQHLTHHIKMAPVDFLTTFIPIEHHIPFDFQKTYNEREVACCEAHDLFIRDAAFSDLKAFSLILPELPFNSMLQMGNSASVRYVQLFNQRKDISYFANRGVSGIEGCTSTACGAAHHYLGITTLVTGDLSFLYDSNGLWHKYINPNLRIIIINNKGGGIFRIIKGPSDTPQLSSYFEASHDMTGEKNAEKFDLEYLTAENENELSEVLKSFYNTSEKAKILEVFTPPVINDKVLKDYFSFIYKRTKV</sequence>
<evidence type="ECO:0000313" key="10">
    <source>
        <dbReference type="Proteomes" id="UP001156666"/>
    </source>
</evidence>
<comment type="cofactor">
    <cofactor evidence="6">
        <name>Mg(2+)</name>
        <dbReference type="ChEBI" id="CHEBI:18420"/>
    </cofactor>
    <cofactor evidence="6">
        <name>Mn(2+)</name>
        <dbReference type="ChEBI" id="CHEBI:29035"/>
    </cofactor>
</comment>
<dbReference type="GO" id="GO:0070204">
    <property type="term" value="F:2-succinyl-5-enolpyruvyl-6-hydroxy-3-cyclohexene-1-carboxylic-acid synthase activity"/>
    <property type="evidence" value="ECO:0007669"/>
    <property type="project" value="UniProtKB-UniRule"/>
</dbReference>
<dbReference type="Gene3D" id="3.40.50.970">
    <property type="match status" value="2"/>
</dbReference>
<dbReference type="Gene3D" id="3.40.50.1220">
    <property type="entry name" value="TPP-binding domain"/>
    <property type="match status" value="1"/>
</dbReference>
<evidence type="ECO:0000313" key="9">
    <source>
        <dbReference type="EMBL" id="GLR18106.1"/>
    </source>
</evidence>
<dbReference type="PIRSF" id="PIRSF004983">
    <property type="entry name" value="MenD"/>
    <property type="match status" value="1"/>
</dbReference>
<comment type="catalytic activity">
    <reaction evidence="6">
        <text>isochorismate + 2-oxoglutarate + H(+) = 5-enolpyruvoyl-6-hydroxy-2-succinyl-cyclohex-3-ene-1-carboxylate + CO2</text>
        <dbReference type="Rhea" id="RHEA:25593"/>
        <dbReference type="ChEBI" id="CHEBI:15378"/>
        <dbReference type="ChEBI" id="CHEBI:16526"/>
        <dbReference type="ChEBI" id="CHEBI:16810"/>
        <dbReference type="ChEBI" id="CHEBI:29780"/>
        <dbReference type="ChEBI" id="CHEBI:58818"/>
        <dbReference type="EC" id="2.2.1.9"/>
    </reaction>
</comment>